<evidence type="ECO:0000259" key="5">
    <source>
        <dbReference type="Pfam" id="PF00291"/>
    </source>
</evidence>
<dbReference type="AlphaFoldDB" id="A0A4R5LHF1"/>
<proteinExistence type="inferred from homology"/>
<accession>A0A4R5LHF1</accession>
<evidence type="ECO:0000256" key="3">
    <source>
        <dbReference type="ARBA" id="ARBA00022898"/>
    </source>
</evidence>
<evidence type="ECO:0000256" key="1">
    <source>
        <dbReference type="ARBA" id="ARBA00001933"/>
    </source>
</evidence>
<dbReference type="GO" id="GO:0003941">
    <property type="term" value="F:L-serine ammonia-lyase activity"/>
    <property type="evidence" value="ECO:0007669"/>
    <property type="project" value="TreeGrafter"/>
</dbReference>
<evidence type="ECO:0000313" key="7">
    <source>
        <dbReference type="Proteomes" id="UP000295606"/>
    </source>
</evidence>
<dbReference type="Proteomes" id="UP000295606">
    <property type="component" value="Unassembled WGS sequence"/>
</dbReference>
<comment type="caution">
    <text evidence="6">The sequence shown here is derived from an EMBL/GenBank/DDBJ whole genome shotgun (WGS) entry which is preliminary data.</text>
</comment>
<protein>
    <submittedName>
        <fullName evidence="6">Threo-3-hydroxy-L-aspartate ammonia-lyase</fullName>
        <ecNumber evidence="6">4.3.1.16</ecNumber>
    </submittedName>
</protein>
<dbReference type="EMBL" id="SMOD01000006">
    <property type="protein sequence ID" value="TDG08722.1"/>
    <property type="molecule type" value="Genomic_DNA"/>
</dbReference>
<gene>
    <name evidence="6" type="ORF">E1N52_09615</name>
</gene>
<dbReference type="SUPFAM" id="SSF53686">
    <property type="entry name" value="Tryptophan synthase beta subunit-like PLP-dependent enzymes"/>
    <property type="match status" value="1"/>
</dbReference>
<dbReference type="RefSeq" id="WP_133182262.1">
    <property type="nucleotide sequence ID" value="NZ_SMOD01000006.1"/>
</dbReference>
<keyword evidence="4 6" id="KW-0456">Lyase</keyword>
<evidence type="ECO:0000256" key="4">
    <source>
        <dbReference type="ARBA" id="ARBA00023239"/>
    </source>
</evidence>
<dbReference type="Gene3D" id="3.40.50.1100">
    <property type="match status" value="2"/>
</dbReference>
<dbReference type="EC" id="4.3.1.16" evidence="6"/>
<name>A0A4R5LHF1_9BURK</name>
<comment type="cofactor">
    <cofactor evidence="1">
        <name>pyridoxal 5'-phosphate</name>
        <dbReference type="ChEBI" id="CHEBI:597326"/>
    </cofactor>
</comment>
<dbReference type="Pfam" id="PF00291">
    <property type="entry name" value="PALP"/>
    <property type="match status" value="1"/>
</dbReference>
<dbReference type="CDD" id="cd01562">
    <property type="entry name" value="Thr-dehyd"/>
    <property type="match status" value="1"/>
</dbReference>
<feature type="domain" description="Tryptophan synthase beta chain-like PALP" evidence="5">
    <location>
        <begin position="23"/>
        <end position="307"/>
    </location>
</feature>
<keyword evidence="3" id="KW-0663">Pyridoxal phosphate</keyword>
<dbReference type="GO" id="GO:0018114">
    <property type="term" value="F:threonine racemase activity"/>
    <property type="evidence" value="ECO:0007669"/>
    <property type="project" value="TreeGrafter"/>
</dbReference>
<dbReference type="FunFam" id="3.40.50.1100:FF:000005">
    <property type="entry name" value="Threonine dehydratase catabolic"/>
    <property type="match status" value="1"/>
</dbReference>
<dbReference type="NCBIfam" id="NF005454">
    <property type="entry name" value="PRK07048.1"/>
    <property type="match status" value="1"/>
</dbReference>
<dbReference type="GO" id="GO:0005524">
    <property type="term" value="F:ATP binding"/>
    <property type="evidence" value="ECO:0007669"/>
    <property type="project" value="TreeGrafter"/>
</dbReference>
<dbReference type="GO" id="GO:0030378">
    <property type="term" value="F:serine racemase activity"/>
    <property type="evidence" value="ECO:0007669"/>
    <property type="project" value="TreeGrafter"/>
</dbReference>
<dbReference type="GO" id="GO:0000287">
    <property type="term" value="F:magnesium ion binding"/>
    <property type="evidence" value="ECO:0007669"/>
    <property type="project" value="TreeGrafter"/>
</dbReference>
<dbReference type="GO" id="GO:0030848">
    <property type="term" value="F:threo-3-hydroxyaspartate ammonia-lyase activity"/>
    <property type="evidence" value="ECO:0007669"/>
    <property type="project" value="UniProtKB-EC"/>
</dbReference>
<dbReference type="InterPro" id="IPR036052">
    <property type="entry name" value="TrpB-like_PALP_sf"/>
</dbReference>
<sequence>MSTLPITFEDVAAAHERLRGVAHRTPVLTSSTANERTGAQLFFKCENLQRMGAFKFRGAYNAIAQFTPEQKAGGVITFSSGNHAQAIALSARLLGVKAVIVMPHDAPAVKVEATRGYGGEVVFYDRYTEDREALGKRLAAERGLTLIPPYDHAHVMAGQGTAAKELFEETGELDLLLTPLGGGGLLSGCATAAHALSPACTVIGVEPEAGNDGQRSLQSGEIVHIDTPKTLADGAQTQHLGNLTFAVIRERVSEIVTVSDAELVDTMKFFASRMKLVVEPTGCLAAAAVLHGKVDVRGKRVGVLISGGNVDLLRFAELVQAAG</sequence>
<dbReference type="GO" id="GO:0030170">
    <property type="term" value="F:pyridoxal phosphate binding"/>
    <property type="evidence" value="ECO:0007669"/>
    <property type="project" value="TreeGrafter"/>
</dbReference>
<organism evidence="6 7">
    <name type="scientific">Paraburkholderia guartelaensis</name>
    <dbReference type="NCBI Taxonomy" id="2546446"/>
    <lineage>
        <taxon>Bacteria</taxon>
        <taxon>Pseudomonadati</taxon>
        <taxon>Pseudomonadota</taxon>
        <taxon>Betaproteobacteria</taxon>
        <taxon>Burkholderiales</taxon>
        <taxon>Burkholderiaceae</taxon>
        <taxon>Paraburkholderia</taxon>
    </lineage>
</organism>
<reference evidence="6 7" key="1">
    <citation type="submission" date="2019-03" db="EMBL/GenBank/DDBJ databases">
        <title>Paraburkholderia sp. isolated from native Mimosa gymnas in Guartela State Park, Brazil.</title>
        <authorList>
            <person name="Paulitsch F."/>
            <person name="Hungria M."/>
            <person name="Delamuta J.R.M."/>
            <person name="Ribeiro R.A."/>
            <person name="Dall'Agnol R."/>
            <person name="Silva J.S.B."/>
        </authorList>
    </citation>
    <scope>NUCLEOTIDE SEQUENCE [LARGE SCALE GENOMIC DNA]</scope>
    <source>
        <strain evidence="6 7">CNPSo 3008</strain>
    </source>
</reference>
<comment type="similarity">
    <text evidence="2">Belongs to the serine/threonine dehydratase family.</text>
</comment>
<dbReference type="InterPro" id="IPR001926">
    <property type="entry name" value="TrpB-like_PALP"/>
</dbReference>
<dbReference type="GO" id="GO:0008721">
    <property type="term" value="F:D-serine ammonia-lyase activity"/>
    <property type="evidence" value="ECO:0007669"/>
    <property type="project" value="TreeGrafter"/>
</dbReference>
<dbReference type="PANTHER" id="PTHR43050:SF1">
    <property type="entry name" value="SERINE RACEMASE"/>
    <property type="match status" value="1"/>
</dbReference>
<dbReference type="PANTHER" id="PTHR43050">
    <property type="entry name" value="SERINE / THREONINE RACEMASE FAMILY MEMBER"/>
    <property type="match status" value="1"/>
</dbReference>
<evidence type="ECO:0000256" key="2">
    <source>
        <dbReference type="ARBA" id="ARBA00010869"/>
    </source>
</evidence>
<dbReference type="FunFam" id="3.40.50.1100:FF:000007">
    <property type="entry name" value="L-threonine dehydratase catabolic TdcB"/>
    <property type="match status" value="1"/>
</dbReference>
<dbReference type="OrthoDB" id="9811476at2"/>
<evidence type="ECO:0000313" key="6">
    <source>
        <dbReference type="EMBL" id="TDG08722.1"/>
    </source>
</evidence>